<comment type="caution">
    <text evidence="2">The sequence shown here is derived from an EMBL/GenBank/DDBJ whole genome shotgun (WGS) entry which is preliminary data.</text>
</comment>
<proteinExistence type="predicted"/>
<evidence type="ECO:0000313" key="3">
    <source>
        <dbReference type="Proteomes" id="UP000649617"/>
    </source>
</evidence>
<name>A0A812MVS5_SYMPI</name>
<reference evidence="2" key="1">
    <citation type="submission" date="2021-02" db="EMBL/GenBank/DDBJ databases">
        <authorList>
            <person name="Dougan E. K."/>
            <person name="Rhodes N."/>
            <person name="Thang M."/>
            <person name="Chan C."/>
        </authorList>
    </citation>
    <scope>NUCLEOTIDE SEQUENCE</scope>
</reference>
<feature type="transmembrane region" description="Helical" evidence="1">
    <location>
        <begin position="75"/>
        <end position="95"/>
    </location>
</feature>
<keyword evidence="3" id="KW-1185">Reference proteome</keyword>
<gene>
    <name evidence="2" type="primary">Galnt3</name>
    <name evidence="2" type="ORF">SPIL2461_LOCUS6464</name>
</gene>
<organism evidence="2 3">
    <name type="scientific">Symbiodinium pilosum</name>
    <name type="common">Dinoflagellate</name>
    <dbReference type="NCBI Taxonomy" id="2952"/>
    <lineage>
        <taxon>Eukaryota</taxon>
        <taxon>Sar</taxon>
        <taxon>Alveolata</taxon>
        <taxon>Dinophyceae</taxon>
        <taxon>Suessiales</taxon>
        <taxon>Symbiodiniaceae</taxon>
        <taxon>Symbiodinium</taxon>
    </lineage>
</organism>
<keyword evidence="1" id="KW-1133">Transmembrane helix</keyword>
<protein>
    <submittedName>
        <fullName evidence="2">Galnt3 protein</fullName>
    </submittedName>
</protein>
<accession>A0A812MVS5</accession>
<evidence type="ECO:0000313" key="2">
    <source>
        <dbReference type="EMBL" id="CAE7287761.1"/>
    </source>
</evidence>
<keyword evidence="1" id="KW-0812">Transmembrane</keyword>
<sequence>MIGLSGLRRRHSQGTLALLGCCALTACWANSFVLTGSASTSAPKGRPVLDSSRLPRRYWQSSGPKPEEETVEGTVIPGLILTALVSYLGVVPLVFGVTPEFLFSILIIAILGIFANTLALAVNMNLPTWIDFQIQKQRKEQKAKESRWPW</sequence>
<dbReference type="AlphaFoldDB" id="A0A812MVS5"/>
<feature type="transmembrane region" description="Helical" evidence="1">
    <location>
        <begin position="102"/>
        <end position="122"/>
    </location>
</feature>
<dbReference type="OrthoDB" id="440561at2759"/>
<dbReference type="Proteomes" id="UP000649617">
    <property type="component" value="Unassembled WGS sequence"/>
</dbReference>
<evidence type="ECO:0000256" key="1">
    <source>
        <dbReference type="SAM" id="Phobius"/>
    </source>
</evidence>
<keyword evidence="1" id="KW-0472">Membrane</keyword>
<dbReference type="EMBL" id="CAJNIZ010009768">
    <property type="protein sequence ID" value="CAE7287761.1"/>
    <property type="molecule type" value="Genomic_DNA"/>
</dbReference>